<sequence length="221" mass="23282">MQNPQAGAPSMMGGLGILQPTAPPPALTGKTPQWLHGEIDAGAYQRVALGFRMPGPADDSLERAVLERVLASAGPGPAVPLAFVLAGTPPEPMHWHGRAGAWLHTAFFSHRLARRARALAAASPTAGGGGAPPRLPLPSGVHEGQYVVAVHLRHFELPGWNLPGSYLGFFGGHPRHLRAHGSLVRQRGRAPGRQGRHARRAGDPGRRPVLRGSAAPRARDA</sequence>
<feature type="compositionally biased region" description="Basic residues" evidence="1">
    <location>
        <begin position="186"/>
        <end position="199"/>
    </location>
</feature>
<name>A0ABN9PB21_9DINO</name>
<feature type="region of interest" description="Disordered" evidence="1">
    <location>
        <begin position="183"/>
        <end position="221"/>
    </location>
</feature>
<keyword evidence="3" id="KW-1185">Reference proteome</keyword>
<proteinExistence type="predicted"/>
<reference evidence="2" key="1">
    <citation type="submission" date="2023-10" db="EMBL/GenBank/DDBJ databases">
        <authorList>
            <person name="Chen Y."/>
            <person name="Shah S."/>
            <person name="Dougan E. K."/>
            <person name="Thang M."/>
            <person name="Chan C."/>
        </authorList>
    </citation>
    <scope>NUCLEOTIDE SEQUENCE [LARGE SCALE GENOMIC DNA]</scope>
</reference>
<gene>
    <name evidence="2" type="ORF">PCOR1329_LOCUS1404</name>
</gene>
<comment type="caution">
    <text evidence="2">The sequence shown here is derived from an EMBL/GenBank/DDBJ whole genome shotgun (WGS) entry which is preliminary data.</text>
</comment>
<protein>
    <recommendedName>
        <fullName evidence="4">DUF2867 domain-containing protein</fullName>
    </recommendedName>
</protein>
<evidence type="ECO:0000313" key="2">
    <source>
        <dbReference type="EMBL" id="CAK0790027.1"/>
    </source>
</evidence>
<accession>A0ABN9PB21</accession>
<evidence type="ECO:0008006" key="4">
    <source>
        <dbReference type="Google" id="ProtNLM"/>
    </source>
</evidence>
<dbReference type="Proteomes" id="UP001189429">
    <property type="component" value="Unassembled WGS sequence"/>
</dbReference>
<organism evidence="2 3">
    <name type="scientific">Prorocentrum cordatum</name>
    <dbReference type="NCBI Taxonomy" id="2364126"/>
    <lineage>
        <taxon>Eukaryota</taxon>
        <taxon>Sar</taxon>
        <taxon>Alveolata</taxon>
        <taxon>Dinophyceae</taxon>
        <taxon>Prorocentrales</taxon>
        <taxon>Prorocentraceae</taxon>
        <taxon>Prorocentrum</taxon>
    </lineage>
</organism>
<evidence type="ECO:0000313" key="3">
    <source>
        <dbReference type="Proteomes" id="UP001189429"/>
    </source>
</evidence>
<evidence type="ECO:0000256" key="1">
    <source>
        <dbReference type="SAM" id="MobiDB-lite"/>
    </source>
</evidence>
<dbReference type="EMBL" id="CAUYUJ010000341">
    <property type="protein sequence ID" value="CAK0790027.1"/>
    <property type="molecule type" value="Genomic_DNA"/>
</dbReference>